<comment type="caution">
    <text evidence="2">The sequence shown here is derived from an EMBL/GenBank/DDBJ whole genome shotgun (WGS) entry which is preliminary data.</text>
</comment>
<keyword evidence="1" id="KW-0812">Transmembrane</keyword>
<dbReference type="RefSeq" id="WP_204066928.1">
    <property type="nucleotide sequence ID" value="NZ_BOOJ01000047.1"/>
</dbReference>
<evidence type="ECO:0000256" key="1">
    <source>
        <dbReference type="SAM" id="Phobius"/>
    </source>
</evidence>
<dbReference type="AlphaFoldDB" id="A0A8J3SM07"/>
<protein>
    <submittedName>
        <fullName evidence="2">Uncharacterized protein</fullName>
    </submittedName>
</protein>
<accession>A0A8J3SM07</accession>
<keyword evidence="1" id="KW-1133">Transmembrane helix</keyword>
<feature type="transmembrane region" description="Helical" evidence="1">
    <location>
        <begin position="12"/>
        <end position="38"/>
    </location>
</feature>
<organism evidence="2 3">
    <name type="scientific">Planobispora siamensis</name>
    <dbReference type="NCBI Taxonomy" id="936338"/>
    <lineage>
        <taxon>Bacteria</taxon>
        <taxon>Bacillati</taxon>
        <taxon>Actinomycetota</taxon>
        <taxon>Actinomycetes</taxon>
        <taxon>Streptosporangiales</taxon>
        <taxon>Streptosporangiaceae</taxon>
        <taxon>Planobispora</taxon>
    </lineage>
</organism>
<evidence type="ECO:0000313" key="2">
    <source>
        <dbReference type="EMBL" id="GIH94810.1"/>
    </source>
</evidence>
<keyword evidence="1" id="KW-0472">Membrane</keyword>
<gene>
    <name evidence="2" type="ORF">Psi01_54400</name>
</gene>
<keyword evidence="3" id="KW-1185">Reference proteome</keyword>
<name>A0A8J3SM07_9ACTN</name>
<sequence length="52" mass="5754">MRQLVDEIFTILIVFGLTGMALLAISVIVLIVLAVLAVTTGRERDEAQTPWR</sequence>
<proteinExistence type="predicted"/>
<dbReference type="Proteomes" id="UP000619788">
    <property type="component" value="Unassembled WGS sequence"/>
</dbReference>
<dbReference type="EMBL" id="BOOJ01000047">
    <property type="protein sequence ID" value="GIH94810.1"/>
    <property type="molecule type" value="Genomic_DNA"/>
</dbReference>
<reference evidence="2 3" key="1">
    <citation type="submission" date="2021-01" db="EMBL/GenBank/DDBJ databases">
        <title>Whole genome shotgun sequence of Planobispora siamensis NBRC 107568.</title>
        <authorList>
            <person name="Komaki H."/>
            <person name="Tamura T."/>
        </authorList>
    </citation>
    <scope>NUCLEOTIDE SEQUENCE [LARGE SCALE GENOMIC DNA]</scope>
    <source>
        <strain evidence="2 3">NBRC 107568</strain>
    </source>
</reference>
<evidence type="ECO:0000313" key="3">
    <source>
        <dbReference type="Proteomes" id="UP000619788"/>
    </source>
</evidence>